<dbReference type="Gene3D" id="3.40.50.720">
    <property type="entry name" value="NAD(P)-binding Rossmann-like Domain"/>
    <property type="match status" value="1"/>
</dbReference>
<accession>A0ABP8DVT0</accession>
<gene>
    <name evidence="3" type="ORF">GCM10022255_114260</name>
</gene>
<dbReference type="Pfam" id="PF13602">
    <property type="entry name" value="ADH_zinc_N_2"/>
    <property type="match status" value="1"/>
</dbReference>
<dbReference type="PANTHER" id="PTHR44013:SF1">
    <property type="entry name" value="ZINC-TYPE ALCOHOL DEHYDROGENASE-LIKE PROTEIN C16A3.02C"/>
    <property type="match status" value="1"/>
</dbReference>
<dbReference type="EMBL" id="BAABAT010000092">
    <property type="protein sequence ID" value="GAA4264063.1"/>
    <property type="molecule type" value="Genomic_DNA"/>
</dbReference>
<evidence type="ECO:0000256" key="1">
    <source>
        <dbReference type="SAM" id="MobiDB-lite"/>
    </source>
</evidence>
<dbReference type="SUPFAM" id="SSF50129">
    <property type="entry name" value="GroES-like"/>
    <property type="match status" value="1"/>
</dbReference>
<dbReference type="Proteomes" id="UP001500620">
    <property type="component" value="Unassembled WGS sequence"/>
</dbReference>
<name>A0ABP8DVT0_9ACTN</name>
<dbReference type="InterPro" id="IPR011032">
    <property type="entry name" value="GroES-like_sf"/>
</dbReference>
<reference evidence="4" key="1">
    <citation type="journal article" date="2019" name="Int. J. Syst. Evol. Microbiol.">
        <title>The Global Catalogue of Microorganisms (GCM) 10K type strain sequencing project: providing services to taxonomists for standard genome sequencing and annotation.</title>
        <authorList>
            <consortium name="The Broad Institute Genomics Platform"/>
            <consortium name="The Broad Institute Genome Sequencing Center for Infectious Disease"/>
            <person name="Wu L."/>
            <person name="Ma J."/>
        </authorList>
    </citation>
    <scope>NUCLEOTIDE SEQUENCE [LARGE SCALE GENOMIC DNA]</scope>
    <source>
        <strain evidence="4">JCM 17441</strain>
    </source>
</reference>
<feature type="domain" description="Enoyl reductase (ER)" evidence="2">
    <location>
        <begin position="10"/>
        <end position="306"/>
    </location>
</feature>
<dbReference type="RefSeq" id="WP_345144389.1">
    <property type="nucleotide sequence ID" value="NZ_BAABAT010000092.1"/>
</dbReference>
<dbReference type="InterPro" id="IPR013154">
    <property type="entry name" value="ADH-like_N"/>
</dbReference>
<dbReference type="InterPro" id="IPR036291">
    <property type="entry name" value="NAD(P)-bd_dom_sf"/>
</dbReference>
<evidence type="ECO:0000313" key="3">
    <source>
        <dbReference type="EMBL" id="GAA4264063.1"/>
    </source>
</evidence>
<dbReference type="SMART" id="SM00829">
    <property type="entry name" value="PKS_ER"/>
    <property type="match status" value="1"/>
</dbReference>
<dbReference type="PANTHER" id="PTHR44013">
    <property type="entry name" value="ZINC-TYPE ALCOHOL DEHYDROGENASE-LIKE PROTEIN C16A3.02C"/>
    <property type="match status" value="1"/>
</dbReference>
<sequence>MRAVVSEDFGSGPTLTEVETPAPGPSDIRIKVSGSSLNGFDTSLVRGLFNGILPHRFPVVLGRDFAGTVDAVGADVTTFAPEQNVFGVVLTFPLNAGGFGEYLVVPAEHSIAPIPDGVDVTTAGVIGLAGSAAMAALDAVHLRPGETVLVSGATGGVGAFILQLATAAGTVVIATATPAETDHVRRLGAAHVIDHTKDLAAQVRALAPAGVDVALHLAGDPGTVSDLVADGGRFATLLPIDASPFACRGITATAVAAQPNPAGLTSLAEAVAAGRLVVPIQRSYTMAEVPQAFADFAAGTLGKLAVQIDA</sequence>
<dbReference type="CDD" id="cd05289">
    <property type="entry name" value="MDR_like_2"/>
    <property type="match status" value="1"/>
</dbReference>
<dbReference type="InterPro" id="IPR020843">
    <property type="entry name" value="ER"/>
</dbReference>
<feature type="region of interest" description="Disordered" evidence="1">
    <location>
        <begin position="1"/>
        <end position="26"/>
    </location>
</feature>
<keyword evidence="4" id="KW-1185">Reference proteome</keyword>
<dbReference type="Pfam" id="PF08240">
    <property type="entry name" value="ADH_N"/>
    <property type="match status" value="1"/>
</dbReference>
<comment type="caution">
    <text evidence="3">The sequence shown here is derived from an EMBL/GenBank/DDBJ whole genome shotgun (WGS) entry which is preliminary data.</text>
</comment>
<protein>
    <submittedName>
        <fullName evidence="3">NADP-dependent oxidoreductase</fullName>
    </submittedName>
</protein>
<proteinExistence type="predicted"/>
<dbReference type="Gene3D" id="3.90.180.10">
    <property type="entry name" value="Medium-chain alcohol dehydrogenases, catalytic domain"/>
    <property type="match status" value="1"/>
</dbReference>
<organism evidence="3 4">
    <name type="scientific">Dactylosporangium darangshiense</name>
    <dbReference type="NCBI Taxonomy" id="579108"/>
    <lineage>
        <taxon>Bacteria</taxon>
        <taxon>Bacillati</taxon>
        <taxon>Actinomycetota</taxon>
        <taxon>Actinomycetes</taxon>
        <taxon>Micromonosporales</taxon>
        <taxon>Micromonosporaceae</taxon>
        <taxon>Dactylosporangium</taxon>
    </lineage>
</organism>
<evidence type="ECO:0000259" key="2">
    <source>
        <dbReference type="SMART" id="SM00829"/>
    </source>
</evidence>
<dbReference type="InterPro" id="IPR052733">
    <property type="entry name" value="Chloroplast_QOR"/>
</dbReference>
<evidence type="ECO:0000313" key="4">
    <source>
        <dbReference type="Proteomes" id="UP001500620"/>
    </source>
</evidence>
<dbReference type="SUPFAM" id="SSF51735">
    <property type="entry name" value="NAD(P)-binding Rossmann-fold domains"/>
    <property type="match status" value="1"/>
</dbReference>